<reference evidence="4" key="1">
    <citation type="submission" date="2020-07" db="EMBL/GenBank/DDBJ databases">
        <title>Huge and variable diversity of episymbiotic CPR bacteria and DPANN archaea in groundwater ecosystems.</title>
        <authorList>
            <person name="He C.Y."/>
            <person name="Keren R."/>
            <person name="Whittaker M."/>
            <person name="Farag I.F."/>
            <person name="Doudna J."/>
            <person name="Cate J.H.D."/>
            <person name="Banfield J.F."/>
        </authorList>
    </citation>
    <scope>NUCLEOTIDE SEQUENCE</scope>
    <source>
        <strain evidence="4">NC_groundwater_193_Ag_S-0.1um_51_7</strain>
    </source>
</reference>
<comment type="function">
    <text evidence="2">Catalyzes the reduction of dTDP-6-deoxy-L-lyxo-4-hexulose to yield dTDP-L-rhamnose.</text>
</comment>
<comment type="caution">
    <text evidence="4">The sequence shown here is derived from an EMBL/GenBank/DDBJ whole genome shotgun (WGS) entry which is preliminary data.</text>
</comment>
<dbReference type="Gene3D" id="3.40.50.720">
    <property type="entry name" value="NAD(P)-binding Rossmann-like Domain"/>
    <property type="match status" value="1"/>
</dbReference>
<dbReference type="EC" id="1.1.1.133" evidence="2"/>
<protein>
    <recommendedName>
        <fullName evidence="2">dTDP-4-dehydrorhamnose reductase</fullName>
        <ecNumber evidence="2">1.1.1.133</ecNumber>
    </recommendedName>
</protein>
<dbReference type="Pfam" id="PF04321">
    <property type="entry name" value="RmlD_sub_bind"/>
    <property type="match status" value="1"/>
</dbReference>
<dbReference type="PANTHER" id="PTHR10491:SF4">
    <property type="entry name" value="METHIONINE ADENOSYLTRANSFERASE 2 SUBUNIT BETA"/>
    <property type="match status" value="1"/>
</dbReference>
<feature type="non-terminal residue" evidence="4">
    <location>
        <position position="208"/>
    </location>
</feature>
<evidence type="ECO:0000259" key="3">
    <source>
        <dbReference type="Pfam" id="PF04321"/>
    </source>
</evidence>
<feature type="domain" description="RmlD-like substrate binding" evidence="3">
    <location>
        <begin position="4"/>
        <end position="207"/>
    </location>
</feature>
<accession>A0A931SCB5</accession>
<dbReference type="InterPro" id="IPR005913">
    <property type="entry name" value="dTDP_dehydrorham_reduct"/>
</dbReference>
<dbReference type="EMBL" id="JACOZA010000105">
    <property type="protein sequence ID" value="MBI2097304.1"/>
    <property type="molecule type" value="Genomic_DNA"/>
</dbReference>
<comment type="pathway">
    <text evidence="2">Carbohydrate biosynthesis; dTDP-L-rhamnose biosynthesis.</text>
</comment>
<evidence type="ECO:0000313" key="4">
    <source>
        <dbReference type="EMBL" id="MBI2097304.1"/>
    </source>
</evidence>
<keyword evidence="2" id="KW-0521">NADP</keyword>
<evidence type="ECO:0000256" key="2">
    <source>
        <dbReference type="RuleBase" id="RU364082"/>
    </source>
</evidence>
<comment type="similarity">
    <text evidence="1 2">Belongs to the dTDP-4-dehydrorhamnose reductase family.</text>
</comment>
<dbReference type="Proteomes" id="UP000724148">
    <property type="component" value="Unassembled WGS sequence"/>
</dbReference>
<evidence type="ECO:0000313" key="5">
    <source>
        <dbReference type="Proteomes" id="UP000724148"/>
    </source>
</evidence>
<organism evidence="4 5">
    <name type="scientific">Candidatus Sungiibacteriota bacterium</name>
    <dbReference type="NCBI Taxonomy" id="2750080"/>
    <lineage>
        <taxon>Bacteria</taxon>
        <taxon>Candidatus Sungiibacteriota</taxon>
    </lineage>
</organism>
<dbReference type="PANTHER" id="PTHR10491">
    <property type="entry name" value="DTDP-4-DEHYDRORHAMNOSE REDUCTASE"/>
    <property type="match status" value="1"/>
</dbReference>
<proteinExistence type="inferred from homology"/>
<sequence>MPKRVLIFGSDGMLGSEFMRRMKKDPRYLVFGCGRKCADITRLASVAAVIRKRRPDVIINCAAKINVDRCEAEPLEAWLVNAIGPGNIIHALAKLGLSNALFVHISTSDVFGEGRKKFWSVDDSPHPVNVYGWSKLGGEKITAAEARMARMKYFIVRTAWLYSRSKNTFIDTVADSIIRRKAINIASDQFNLPTEINNLVSGVMFLMD</sequence>
<dbReference type="InterPro" id="IPR029903">
    <property type="entry name" value="RmlD-like-bd"/>
</dbReference>
<dbReference type="AlphaFoldDB" id="A0A931SCB5"/>
<name>A0A931SCB5_9BACT</name>
<dbReference type="InterPro" id="IPR036291">
    <property type="entry name" value="NAD(P)-bd_dom_sf"/>
</dbReference>
<keyword evidence="2" id="KW-0560">Oxidoreductase</keyword>
<dbReference type="CDD" id="cd05254">
    <property type="entry name" value="dTDP_HR_like_SDR_e"/>
    <property type="match status" value="1"/>
</dbReference>
<dbReference type="GO" id="GO:0008831">
    <property type="term" value="F:dTDP-4-dehydrorhamnose reductase activity"/>
    <property type="evidence" value="ECO:0007669"/>
    <property type="project" value="UniProtKB-EC"/>
</dbReference>
<evidence type="ECO:0000256" key="1">
    <source>
        <dbReference type="ARBA" id="ARBA00010944"/>
    </source>
</evidence>
<gene>
    <name evidence="4" type="ORF">HYT40_04155</name>
</gene>
<dbReference type="SUPFAM" id="SSF51735">
    <property type="entry name" value="NAD(P)-binding Rossmann-fold domains"/>
    <property type="match status" value="1"/>
</dbReference>